<keyword evidence="2" id="KW-1185">Reference proteome</keyword>
<accession>A0A4Y2W1R5</accession>
<evidence type="ECO:0000313" key="1">
    <source>
        <dbReference type="EMBL" id="GBO30070.1"/>
    </source>
</evidence>
<protein>
    <submittedName>
        <fullName evidence="1">Uncharacterized protein</fullName>
    </submittedName>
</protein>
<sequence>MAAVKIALHLYYDKEIERMLETKMSMPNYRARFDRDRYEFWKQIEMKAVGKLPSLPNCLSTKVFKFIRAFDREIMEWVRDHQCLLRLSFIGCYYTCKSILCWKADGTIEKMQTAKKLVQDRNFNLETRFAVACTYFLEDEVLAFWHGDKEVHIRSIARNRTNAAVRFWIKRLQRKHWRKKSWNVMVNSQLKNPSFRRSDIKLRVSSFFQYLSWEGKKNYFLYLRENSGHRDDYRLCMQVMDETERMELISEYPGRILCLCLDWPFQSLFIDMASQLCSHMTPMEFEVILMHLIFHFLLPGLDVFDYAGLFKEFWHQSPTAFKETMKKNMRLFNVIDLVLNYDEKSTSLSLPETINESVRQLVTAVTGNCA</sequence>
<dbReference type="AlphaFoldDB" id="A0A4Y2W1R5"/>
<organism evidence="1 2">
    <name type="scientific">Araneus ventricosus</name>
    <name type="common">Orbweaver spider</name>
    <name type="synonym">Epeira ventricosa</name>
    <dbReference type="NCBI Taxonomy" id="182803"/>
    <lineage>
        <taxon>Eukaryota</taxon>
        <taxon>Metazoa</taxon>
        <taxon>Ecdysozoa</taxon>
        <taxon>Arthropoda</taxon>
        <taxon>Chelicerata</taxon>
        <taxon>Arachnida</taxon>
        <taxon>Araneae</taxon>
        <taxon>Araneomorphae</taxon>
        <taxon>Entelegynae</taxon>
        <taxon>Araneoidea</taxon>
        <taxon>Araneidae</taxon>
        <taxon>Araneus</taxon>
    </lineage>
</organism>
<comment type="caution">
    <text evidence="1">The sequence shown here is derived from an EMBL/GenBank/DDBJ whole genome shotgun (WGS) entry which is preliminary data.</text>
</comment>
<gene>
    <name evidence="1" type="ORF">AVEN_83316_1</name>
</gene>
<evidence type="ECO:0000313" key="2">
    <source>
        <dbReference type="Proteomes" id="UP000499080"/>
    </source>
</evidence>
<dbReference type="EMBL" id="BGPR01053260">
    <property type="protein sequence ID" value="GBO30070.1"/>
    <property type="molecule type" value="Genomic_DNA"/>
</dbReference>
<dbReference type="Proteomes" id="UP000499080">
    <property type="component" value="Unassembled WGS sequence"/>
</dbReference>
<dbReference type="OrthoDB" id="5827962at2759"/>
<reference evidence="1 2" key="1">
    <citation type="journal article" date="2019" name="Sci. Rep.">
        <title>Orb-weaving spider Araneus ventricosus genome elucidates the spidroin gene catalogue.</title>
        <authorList>
            <person name="Kono N."/>
            <person name="Nakamura H."/>
            <person name="Ohtoshi R."/>
            <person name="Moran D.A.P."/>
            <person name="Shinohara A."/>
            <person name="Yoshida Y."/>
            <person name="Fujiwara M."/>
            <person name="Mori M."/>
            <person name="Tomita M."/>
            <person name="Arakawa K."/>
        </authorList>
    </citation>
    <scope>NUCLEOTIDE SEQUENCE [LARGE SCALE GENOMIC DNA]</scope>
</reference>
<name>A0A4Y2W1R5_ARAVE</name>
<proteinExistence type="predicted"/>